<keyword evidence="2 6" id="KW-0134">Cell wall</keyword>
<dbReference type="AlphaFoldDB" id="A0A4S8JN49"/>
<comment type="caution">
    <text evidence="9">The sequence shown here is derived from an EMBL/GenBank/DDBJ whole genome shotgun (WGS) entry which is preliminary data.</text>
</comment>
<evidence type="ECO:0000259" key="7">
    <source>
        <dbReference type="PROSITE" id="PS50842"/>
    </source>
</evidence>
<dbReference type="InterPro" id="IPR009009">
    <property type="entry name" value="RlpA-like_DPBB"/>
</dbReference>
<dbReference type="GO" id="GO:0009664">
    <property type="term" value="P:plant-type cell wall organization"/>
    <property type="evidence" value="ECO:0007669"/>
    <property type="project" value="InterPro"/>
</dbReference>
<dbReference type="InterPro" id="IPR036908">
    <property type="entry name" value="RlpA-like_sf"/>
</dbReference>
<comment type="function">
    <text evidence="6">Causes loosening and extension of plant cell walls by disrupting non-covalent bonding between cellulose microfibrils and matrix glucans. No enzymatic activity has been found.</text>
</comment>
<name>A0A4S8JN49_MUSBA</name>
<organism evidence="9 10">
    <name type="scientific">Musa balbisiana</name>
    <name type="common">Banana</name>
    <dbReference type="NCBI Taxonomy" id="52838"/>
    <lineage>
        <taxon>Eukaryota</taxon>
        <taxon>Viridiplantae</taxon>
        <taxon>Streptophyta</taxon>
        <taxon>Embryophyta</taxon>
        <taxon>Tracheophyta</taxon>
        <taxon>Spermatophyta</taxon>
        <taxon>Magnoliopsida</taxon>
        <taxon>Liliopsida</taxon>
        <taxon>Zingiberales</taxon>
        <taxon>Musaceae</taxon>
        <taxon>Musa</taxon>
    </lineage>
</organism>
<dbReference type="Gene3D" id="2.60.40.760">
    <property type="entry name" value="Expansin, cellulose-binding-like domain"/>
    <property type="match status" value="1"/>
</dbReference>
<dbReference type="EMBL" id="PYDT01000004">
    <property type="protein sequence ID" value="THU63687.1"/>
    <property type="molecule type" value="Genomic_DNA"/>
</dbReference>
<comment type="similarity">
    <text evidence="1 6">Belongs to the expansin family. Expansin A subfamily.</text>
</comment>
<keyword evidence="3 6" id="KW-0964">Secreted</keyword>
<dbReference type="GO" id="GO:0005576">
    <property type="term" value="C:extracellular region"/>
    <property type="evidence" value="ECO:0007669"/>
    <property type="project" value="InterPro"/>
</dbReference>
<dbReference type="PROSITE" id="PS50842">
    <property type="entry name" value="EXPANSIN_EG45"/>
    <property type="match status" value="1"/>
</dbReference>
<dbReference type="PRINTS" id="PR01225">
    <property type="entry name" value="EXPANSNFAMLY"/>
</dbReference>
<evidence type="ECO:0000256" key="4">
    <source>
        <dbReference type="ARBA" id="ARBA00022729"/>
    </source>
</evidence>
<dbReference type="PRINTS" id="PR01226">
    <property type="entry name" value="EXPANSIN"/>
</dbReference>
<dbReference type="PANTHER" id="PTHR31867">
    <property type="entry name" value="EXPANSIN-A15"/>
    <property type="match status" value="1"/>
</dbReference>
<keyword evidence="6" id="KW-0961">Cell wall biogenesis/degradation</keyword>
<protein>
    <recommendedName>
        <fullName evidence="6">Expansin</fullName>
    </recommendedName>
</protein>
<proteinExistence type="inferred from homology"/>
<gene>
    <name evidence="9" type="ORF">C4D60_Mb01t18450</name>
</gene>
<dbReference type="Pfam" id="PF01357">
    <property type="entry name" value="Expansin_C"/>
    <property type="match status" value="1"/>
</dbReference>
<keyword evidence="4 6" id="KW-0732">Signal</keyword>
<dbReference type="SUPFAM" id="SSF49590">
    <property type="entry name" value="PHL pollen allergen"/>
    <property type="match status" value="1"/>
</dbReference>
<dbReference type="Proteomes" id="UP000317650">
    <property type="component" value="Chromosome 1"/>
</dbReference>
<dbReference type="SMART" id="SM00837">
    <property type="entry name" value="DPBB_1"/>
    <property type="match status" value="1"/>
</dbReference>
<feature type="chain" id="PRO_5020994343" description="Expansin" evidence="6">
    <location>
        <begin position="28"/>
        <end position="260"/>
    </location>
</feature>
<evidence type="ECO:0000313" key="10">
    <source>
        <dbReference type="Proteomes" id="UP000317650"/>
    </source>
</evidence>
<feature type="domain" description="Expansin-like EG45" evidence="7">
    <location>
        <begin position="52"/>
        <end position="165"/>
    </location>
</feature>
<dbReference type="SUPFAM" id="SSF50685">
    <property type="entry name" value="Barwin-like endoglucanases"/>
    <property type="match status" value="1"/>
</dbReference>
<evidence type="ECO:0000313" key="9">
    <source>
        <dbReference type="EMBL" id="THU63687.1"/>
    </source>
</evidence>
<accession>A0A4S8JN49</accession>
<feature type="domain" description="Expansin-like CBD" evidence="8">
    <location>
        <begin position="175"/>
        <end position="255"/>
    </location>
</feature>
<sequence>MASSSPSLPWSLALLVLLAMAMGRAQGGFVAMQWSPAHATFYGDDSASSTMGGACGYGDLYSTGYGTNTAALSSVLFSDGYGCGQCYEIRCSGAPACYAGSPIVTVTATNLCPPNWALPSDNGGWCNPPRVHFDMAKPAFNQIADWHAGIVPVMYRRVACQKTGGMRFQLQGNAYWLLVFVTNVGGGGDIAGMWVKGEKTEWISMSHNWGASYQAFSCLGGQVLSFKVLSYTSQETLVAYTAAPANWVAGLTYEATTNFT</sequence>
<dbReference type="Gene3D" id="2.40.40.10">
    <property type="entry name" value="RlpA-like domain"/>
    <property type="match status" value="1"/>
</dbReference>
<evidence type="ECO:0000259" key="8">
    <source>
        <dbReference type="PROSITE" id="PS50843"/>
    </source>
</evidence>
<dbReference type="Pfam" id="PF03330">
    <property type="entry name" value="DPBB_1"/>
    <property type="match status" value="1"/>
</dbReference>
<comment type="subcellular location">
    <subcellularLocation>
        <location evidence="6">Secreted</location>
        <location evidence="6">Cell wall</location>
    </subcellularLocation>
    <subcellularLocation>
        <location evidence="6">Membrane</location>
        <topology evidence="6">Peripheral membrane protein</topology>
    </subcellularLocation>
</comment>
<dbReference type="GO" id="GO:0016020">
    <property type="term" value="C:membrane"/>
    <property type="evidence" value="ECO:0007669"/>
    <property type="project" value="UniProtKB-SubCell"/>
</dbReference>
<dbReference type="PROSITE" id="PS50843">
    <property type="entry name" value="EXPANSIN_CBD"/>
    <property type="match status" value="1"/>
</dbReference>
<evidence type="ECO:0000256" key="5">
    <source>
        <dbReference type="ARBA" id="ARBA00023136"/>
    </source>
</evidence>
<dbReference type="InterPro" id="IPR007118">
    <property type="entry name" value="Expan_Lol_pI"/>
</dbReference>
<keyword evidence="5" id="KW-0472">Membrane</keyword>
<dbReference type="InterPro" id="IPR007112">
    <property type="entry name" value="Expansin/allergen_DPBB_dom"/>
</dbReference>
<dbReference type="STRING" id="52838.A0A4S8JN49"/>
<reference evidence="9 10" key="1">
    <citation type="journal article" date="2019" name="Nat. Plants">
        <title>Genome sequencing of Musa balbisiana reveals subgenome evolution and function divergence in polyploid bananas.</title>
        <authorList>
            <person name="Yao X."/>
        </authorList>
    </citation>
    <scope>NUCLEOTIDE SEQUENCE [LARGE SCALE GENOMIC DNA]</scope>
    <source>
        <strain evidence="10">cv. DH-PKW</strain>
        <tissue evidence="9">Leaves</tissue>
    </source>
</reference>
<evidence type="ECO:0000256" key="3">
    <source>
        <dbReference type="ARBA" id="ARBA00022525"/>
    </source>
</evidence>
<feature type="signal peptide" evidence="6">
    <location>
        <begin position="1"/>
        <end position="27"/>
    </location>
</feature>
<evidence type="ECO:0000256" key="1">
    <source>
        <dbReference type="ARBA" id="ARBA00005392"/>
    </source>
</evidence>
<dbReference type="InterPro" id="IPR002963">
    <property type="entry name" value="Expansin"/>
</dbReference>
<evidence type="ECO:0000256" key="2">
    <source>
        <dbReference type="ARBA" id="ARBA00022512"/>
    </source>
</evidence>
<evidence type="ECO:0000256" key="6">
    <source>
        <dbReference type="RuleBase" id="RU365023"/>
    </source>
</evidence>
<keyword evidence="10" id="KW-1185">Reference proteome</keyword>
<dbReference type="InterPro" id="IPR036749">
    <property type="entry name" value="Expansin_CBD_sf"/>
</dbReference>
<dbReference type="InterPro" id="IPR007117">
    <property type="entry name" value="Expansin_CBD"/>
</dbReference>
<dbReference type="CDD" id="cd22274">
    <property type="entry name" value="DPBB_EXPA_N"/>
    <property type="match status" value="1"/>
</dbReference>